<evidence type="ECO:0000256" key="4">
    <source>
        <dbReference type="ARBA" id="ARBA00019665"/>
    </source>
</evidence>
<protein>
    <recommendedName>
        <fullName evidence="4">Phosphate regulon sensor protein PhoR</fullName>
        <ecNumber evidence="3">2.7.13.3</ecNumber>
    </recommendedName>
</protein>
<dbReference type="GO" id="GO:0004721">
    <property type="term" value="F:phosphoprotein phosphatase activity"/>
    <property type="evidence" value="ECO:0007669"/>
    <property type="project" value="InterPro"/>
</dbReference>
<dbReference type="PROSITE" id="PS50109">
    <property type="entry name" value="HIS_KIN"/>
    <property type="match status" value="1"/>
</dbReference>
<accession>A0A845HMW6</accession>
<feature type="transmembrane region" description="Helical" evidence="18">
    <location>
        <begin position="7"/>
        <end position="29"/>
    </location>
</feature>
<evidence type="ECO:0000259" key="19">
    <source>
        <dbReference type="PROSITE" id="PS50109"/>
    </source>
</evidence>
<comment type="function">
    <text evidence="17">Member of the two-component regulatory system PhoR/PhoB involved in the phosphate regulon genes expression. PhoR may function as a membrane-associated protein kinase that phosphorylates PhoB in response to environmental signals.</text>
</comment>
<dbReference type="InterPro" id="IPR035965">
    <property type="entry name" value="PAS-like_dom_sf"/>
</dbReference>
<keyword evidence="11" id="KW-0547">Nucleotide-binding</keyword>
<dbReference type="PRINTS" id="PR00344">
    <property type="entry name" value="BCTRLSENSOR"/>
</dbReference>
<dbReference type="Pfam" id="PF02518">
    <property type="entry name" value="HATPase_c"/>
    <property type="match status" value="1"/>
</dbReference>
<evidence type="ECO:0000256" key="16">
    <source>
        <dbReference type="ARBA" id="ARBA00023136"/>
    </source>
</evidence>
<dbReference type="SUPFAM" id="SSF55785">
    <property type="entry name" value="PYP-like sensor domain (PAS domain)"/>
    <property type="match status" value="1"/>
</dbReference>
<name>A0A845HMW6_9BURK</name>
<dbReference type="InterPro" id="IPR003661">
    <property type="entry name" value="HisK_dim/P_dom"/>
</dbReference>
<evidence type="ECO:0000256" key="1">
    <source>
        <dbReference type="ARBA" id="ARBA00000085"/>
    </source>
</evidence>
<dbReference type="Gene3D" id="1.10.287.130">
    <property type="match status" value="1"/>
</dbReference>
<dbReference type="SMART" id="SM00387">
    <property type="entry name" value="HATPase_c"/>
    <property type="match status" value="1"/>
</dbReference>
<dbReference type="SMART" id="SM00091">
    <property type="entry name" value="PAS"/>
    <property type="match status" value="1"/>
</dbReference>
<dbReference type="PANTHER" id="PTHR45453">
    <property type="entry name" value="PHOSPHATE REGULON SENSOR PROTEIN PHOR"/>
    <property type="match status" value="1"/>
</dbReference>
<dbReference type="AlphaFoldDB" id="A0A845HMW6"/>
<dbReference type="Gene3D" id="3.30.565.10">
    <property type="entry name" value="Histidine kinase-like ATPase, C-terminal domain"/>
    <property type="match status" value="1"/>
</dbReference>
<evidence type="ECO:0000256" key="2">
    <source>
        <dbReference type="ARBA" id="ARBA00004429"/>
    </source>
</evidence>
<feature type="transmembrane region" description="Helical" evidence="18">
    <location>
        <begin position="35"/>
        <end position="54"/>
    </location>
</feature>
<evidence type="ECO:0000256" key="6">
    <source>
        <dbReference type="ARBA" id="ARBA00022475"/>
    </source>
</evidence>
<keyword evidence="10 18" id="KW-0812">Transmembrane</keyword>
<comment type="caution">
    <text evidence="20">The sequence shown here is derived from an EMBL/GenBank/DDBJ whole genome shotgun (WGS) entry which is preliminary data.</text>
</comment>
<feature type="domain" description="Histidine kinase" evidence="19">
    <location>
        <begin position="212"/>
        <end position="426"/>
    </location>
</feature>
<dbReference type="InterPro" id="IPR036890">
    <property type="entry name" value="HATPase_C_sf"/>
</dbReference>
<dbReference type="GO" id="GO:0016036">
    <property type="term" value="P:cellular response to phosphate starvation"/>
    <property type="evidence" value="ECO:0007669"/>
    <property type="project" value="TreeGrafter"/>
</dbReference>
<dbReference type="NCBIfam" id="TIGR02966">
    <property type="entry name" value="phoR_proteo"/>
    <property type="match status" value="1"/>
</dbReference>
<keyword evidence="9" id="KW-0808">Transferase</keyword>
<dbReference type="InterPro" id="IPR003594">
    <property type="entry name" value="HATPase_dom"/>
</dbReference>
<evidence type="ECO:0000256" key="17">
    <source>
        <dbReference type="ARBA" id="ARBA00025207"/>
    </source>
</evidence>
<keyword evidence="13" id="KW-0067">ATP-binding</keyword>
<dbReference type="Pfam" id="PF11808">
    <property type="entry name" value="PhoR"/>
    <property type="match status" value="1"/>
</dbReference>
<evidence type="ECO:0000256" key="8">
    <source>
        <dbReference type="ARBA" id="ARBA00022592"/>
    </source>
</evidence>
<dbReference type="Pfam" id="PF13188">
    <property type="entry name" value="PAS_8"/>
    <property type="match status" value="1"/>
</dbReference>
<dbReference type="SUPFAM" id="SSF47384">
    <property type="entry name" value="Homodimeric domain of signal transducing histidine kinase"/>
    <property type="match status" value="1"/>
</dbReference>
<dbReference type="GO" id="GO:0005886">
    <property type="term" value="C:plasma membrane"/>
    <property type="evidence" value="ECO:0007669"/>
    <property type="project" value="UniProtKB-SubCell"/>
</dbReference>
<dbReference type="GO" id="GO:0005524">
    <property type="term" value="F:ATP binding"/>
    <property type="evidence" value="ECO:0007669"/>
    <property type="project" value="UniProtKB-KW"/>
</dbReference>
<evidence type="ECO:0000256" key="14">
    <source>
        <dbReference type="ARBA" id="ARBA00022989"/>
    </source>
</evidence>
<evidence type="ECO:0000256" key="9">
    <source>
        <dbReference type="ARBA" id="ARBA00022679"/>
    </source>
</evidence>
<dbReference type="PANTHER" id="PTHR45453:SF1">
    <property type="entry name" value="PHOSPHATE REGULON SENSOR PROTEIN PHOR"/>
    <property type="match status" value="1"/>
</dbReference>
<dbReference type="Proteomes" id="UP000484875">
    <property type="component" value="Unassembled WGS sequence"/>
</dbReference>
<evidence type="ECO:0000313" key="20">
    <source>
        <dbReference type="EMBL" id="MYN18783.1"/>
    </source>
</evidence>
<dbReference type="InterPro" id="IPR021766">
    <property type="entry name" value="PhoR_N"/>
</dbReference>
<dbReference type="SMART" id="SM00388">
    <property type="entry name" value="HisKA"/>
    <property type="match status" value="1"/>
</dbReference>
<dbReference type="GO" id="GO:0006817">
    <property type="term" value="P:phosphate ion transport"/>
    <property type="evidence" value="ECO:0007669"/>
    <property type="project" value="UniProtKB-KW"/>
</dbReference>
<dbReference type="GO" id="GO:0000155">
    <property type="term" value="F:phosphorelay sensor kinase activity"/>
    <property type="evidence" value="ECO:0007669"/>
    <property type="project" value="InterPro"/>
</dbReference>
<dbReference type="CDD" id="cd00082">
    <property type="entry name" value="HisKA"/>
    <property type="match status" value="1"/>
</dbReference>
<keyword evidence="7" id="KW-0597">Phosphoprotein</keyword>
<keyword evidence="16 18" id="KW-0472">Membrane</keyword>
<dbReference type="FunFam" id="3.30.565.10:FF:000006">
    <property type="entry name" value="Sensor histidine kinase WalK"/>
    <property type="match status" value="1"/>
</dbReference>
<keyword evidence="6" id="KW-1003">Cell membrane</keyword>
<gene>
    <name evidence="20" type="primary">phoR</name>
    <name evidence="20" type="ORF">GTP81_18700</name>
</gene>
<evidence type="ECO:0000313" key="21">
    <source>
        <dbReference type="Proteomes" id="UP000484875"/>
    </source>
</evidence>
<dbReference type="InterPro" id="IPR036097">
    <property type="entry name" value="HisK_dim/P_sf"/>
</dbReference>
<keyword evidence="21" id="KW-1185">Reference proteome</keyword>
<evidence type="ECO:0000256" key="7">
    <source>
        <dbReference type="ARBA" id="ARBA00022553"/>
    </source>
</evidence>
<evidence type="ECO:0000256" key="15">
    <source>
        <dbReference type="ARBA" id="ARBA00023012"/>
    </source>
</evidence>
<evidence type="ECO:0000256" key="10">
    <source>
        <dbReference type="ARBA" id="ARBA00022692"/>
    </source>
</evidence>
<evidence type="ECO:0000256" key="12">
    <source>
        <dbReference type="ARBA" id="ARBA00022777"/>
    </source>
</evidence>
<sequence length="437" mass="49616">MNPKLVFWVPAALRTAIILAGCATLGWMFGWINGLVLALLAMMVMVFVQLTYLYQLSNWMDDPQSAKLPDGWGAWTNIFSRLYRMRRDDEKNQAELTEWLARFRQAMHLLPDGVVIMDDVLFLEWCNPAAEKHLGLTHERDKGMRVTNLVRSPDFMDYIILGRYEQPLTISFRERKLIVHIIPFENRRQILVTHDATETERIEEMRRDFIANASHELRTPLTVIVGFLEIAASEGLDAATRSAHLKLMTEQGHRMQHLIEDMLTLSRLESVDYPMRPEQVDVAKLMEQVLRDARALSAGKHEITMSVNGPDVMGSYEELHSAFGNLASNAVRYTPAGGKIHLVWREFEGGVKFLVEDTGIGISPEHISRLTERFYRVDKSRSRETQGTGLGLAIVKHVLLRHGSTLQIRSEAGKGSTFIVCLPGTAVVQRQPELSLN</sequence>
<dbReference type="SUPFAM" id="SSF55874">
    <property type="entry name" value="ATPase domain of HSP90 chaperone/DNA topoisomerase II/histidine kinase"/>
    <property type="match status" value="1"/>
</dbReference>
<dbReference type="RefSeq" id="WP_161091307.1">
    <property type="nucleotide sequence ID" value="NZ_WWCV01000035.1"/>
</dbReference>
<dbReference type="InterPro" id="IPR005467">
    <property type="entry name" value="His_kinase_dom"/>
</dbReference>
<keyword evidence="12 20" id="KW-0418">Kinase</keyword>
<dbReference type="Gene3D" id="3.30.450.20">
    <property type="entry name" value="PAS domain"/>
    <property type="match status" value="1"/>
</dbReference>
<evidence type="ECO:0000256" key="13">
    <source>
        <dbReference type="ARBA" id="ARBA00022840"/>
    </source>
</evidence>
<dbReference type="EC" id="2.7.13.3" evidence="3"/>
<reference evidence="20 21" key="1">
    <citation type="submission" date="2019-12" db="EMBL/GenBank/DDBJ databases">
        <title>Novel species isolated from a subtropical stream in China.</title>
        <authorList>
            <person name="Lu H."/>
        </authorList>
    </citation>
    <scope>NUCLEOTIDE SEQUENCE [LARGE SCALE GENOMIC DNA]</scope>
    <source>
        <strain evidence="20 21">FT107W</strain>
    </source>
</reference>
<dbReference type="Pfam" id="PF00512">
    <property type="entry name" value="HisKA"/>
    <property type="match status" value="1"/>
</dbReference>
<evidence type="ECO:0000256" key="3">
    <source>
        <dbReference type="ARBA" id="ARBA00012438"/>
    </source>
</evidence>
<evidence type="ECO:0000256" key="5">
    <source>
        <dbReference type="ARBA" id="ARBA00022448"/>
    </source>
</evidence>
<dbReference type="InterPro" id="IPR000014">
    <property type="entry name" value="PAS"/>
</dbReference>
<dbReference type="InterPro" id="IPR004358">
    <property type="entry name" value="Sig_transdc_His_kin-like_C"/>
</dbReference>
<keyword evidence="14 18" id="KW-1133">Transmembrane helix</keyword>
<proteinExistence type="predicted"/>
<evidence type="ECO:0000256" key="18">
    <source>
        <dbReference type="SAM" id="Phobius"/>
    </source>
</evidence>
<organism evidence="20 21">
    <name type="scientific">Duganella vulcania</name>
    <dbReference type="NCBI Taxonomy" id="2692166"/>
    <lineage>
        <taxon>Bacteria</taxon>
        <taxon>Pseudomonadati</taxon>
        <taxon>Pseudomonadota</taxon>
        <taxon>Betaproteobacteria</taxon>
        <taxon>Burkholderiales</taxon>
        <taxon>Oxalobacteraceae</taxon>
        <taxon>Telluria group</taxon>
        <taxon>Duganella</taxon>
    </lineage>
</organism>
<dbReference type="InterPro" id="IPR050351">
    <property type="entry name" value="BphY/WalK/GraS-like"/>
</dbReference>
<dbReference type="EMBL" id="WWCV01000035">
    <property type="protein sequence ID" value="MYN18783.1"/>
    <property type="molecule type" value="Genomic_DNA"/>
</dbReference>
<comment type="subcellular location">
    <subcellularLocation>
        <location evidence="2">Cell inner membrane</location>
        <topology evidence="2">Multi-pass membrane protein</topology>
    </subcellularLocation>
</comment>
<keyword evidence="8" id="KW-0592">Phosphate transport</keyword>
<keyword evidence="5" id="KW-0813">Transport</keyword>
<keyword evidence="15" id="KW-0902">Two-component regulatory system</keyword>
<comment type="catalytic activity">
    <reaction evidence="1">
        <text>ATP + protein L-histidine = ADP + protein N-phospho-L-histidine.</text>
        <dbReference type="EC" id="2.7.13.3"/>
    </reaction>
</comment>
<evidence type="ECO:0000256" key="11">
    <source>
        <dbReference type="ARBA" id="ARBA00022741"/>
    </source>
</evidence>
<dbReference type="InterPro" id="IPR014310">
    <property type="entry name" value="Sig_transdc_His_kinase_PhoR"/>
</dbReference>
<dbReference type="FunFam" id="1.10.287.130:FF:000001">
    <property type="entry name" value="Two-component sensor histidine kinase"/>
    <property type="match status" value="1"/>
</dbReference>